<protein>
    <submittedName>
        <fullName evidence="1">Uncharacterized protein</fullName>
    </submittedName>
</protein>
<proteinExistence type="predicted"/>
<reference evidence="1 2" key="1">
    <citation type="submission" date="2020-10" db="EMBL/GenBank/DDBJ databases">
        <title>Trueperella pecoris sp. nov. isolated from bovine and porcine specimens.</title>
        <authorList>
            <person name="Schoenecker L."/>
            <person name="Schnydrig P."/>
            <person name="Brodard I."/>
            <person name="Thomann A."/>
            <person name="Hemphill A."/>
            <person name="Rodriguez-Campos S."/>
            <person name="Perreten V."/>
            <person name="Jores J."/>
            <person name="Kittl S."/>
        </authorList>
    </citation>
    <scope>NUCLEOTIDE SEQUENCE [LARGE SCALE GENOMIC DNA]</scope>
    <source>
        <strain evidence="1 2">19OD0592</strain>
    </source>
</reference>
<accession>A0A7M1R231</accession>
<name>A0A7M1R231_9ACTO</name>
<organism evidence="1 2">
    <name type="scientific">Trueperella pecoris</name>
    <dbReference type="NCBI Taxonomy" id="2733571"/>
    <lineage>
        <taxon>Bacteria</taxon>
        <taxon>Bacillati</taxon>
        <taxon>Actinomycetota</taxon>
        <taxon>Actinomycetes</taxon>
        <taxon>Actinomycetales</taxon>
        <taxon>Actinomycetaceae</taxon>
        <taxon>Trueperella</taxon>
    </lineage>
</organism>
<dbReference type="Proteomes" id="UP000594961">
    <property type="component" value="Chromosome"/>
</dbReference>
<sequence length="135" mass="14934">MNLTRFLSAAAAITWLIADELAERNCAKAEREAEKASVLQADIPVSIDHNLIPADMHARIVRPIAEPEFEPGTVLGKISQPSSEPDFMLKSGNQTNDLLNSLSLLCQDLTDLCLTLRKLTDACVMRIDQCECPRR</sequence>
<evidence type="ECO:0000313" key="2">
    <source>
        <dbReference type="Proteomes" id="UP000594961"/>
    </source>
</evidence>
<dbReference type="RefSeq" id="WP_197552789.1">
    <property type="nucleotide sequence ID" value="NZ_CP063212.1"/>
</dbReference>
<dbReference type="AlphaFoldDB" id="A0A7M1R231"/>
<gene>
    <name evidence="1" type="ORF">INS90_09800</name>
</gene>
<evidence type="ECO:0000313" key="1">
    <source>
        <dbReference type="EMBL" id="QOR47525.1"/>
    </source>
</evidence>
<dbReference type="EMBL" id="CP063212">
    <property type="protein sequence ID" value="QOR47525.1"/>
    <property type="molecule type" value="Genomic_DNA"/>
</dbReference>